<dbReference type="EMBL" id="BK059091">
    <property type="protein sequence ID" value="DAE28862.1"/>
    <property type="molecule type" value="Genomic_DNA"/>
</dbReference>
<organism evidence="1">
    <name type="scientific">virus sp. ctmTa7</name>
    <dbReference type="NCBI Taxonomy" id="2828255"/>
    <lineage>
        <taxon>Viruses</taxon>
    </lineage>
</organism>
<evidence type="ECO:0000313" key="1">
    <source>
        <dbReference type="EMBL" id="DAE28862.1"/>
    </source>
</evidence>
<proteinExistence type="predicted"/>
<sequence>MRHLYGYFSKKQIKSTKEYLRKRIFFLLVCVDPNTSEGLEYVDVNACFKGLLYKIGGLNKLLRRPPELVTALSLLQSAQMEYNSQHFEFENYKMLILEAGAEIGKIKEV</sequence>
<name>A0A8S5RBQ8_9VIRU</name>
<reference evidence="1" key="1">
    <citation type="journal article" date="2021" name="Proc. Natl. Acad. Sci. U.S.A.">
        <title>A Catalog of Tens of Thousands of Viruses from Human Metagenomes Reveals Hidden Associations with Chronic Diseases.</title>
        <authorList>
            <person name="Tisza M.J."/>
            <person name="Buck C.B."/>
        </authorList>
    </citation>
    <scope>NUCLEOTIDE SEQUENCE</scope>
    <source>
        <strain evidence="1">CtmTa7</strain>
    </source>
</reference>
<accession>A0A8S5RBQ8</accession>
<protein>
    <submittedName>
        <fullName evidence="1">Uncharacterized protein</fullName>
    </submittedName>
</protein>